<keyword evidence="3" id="KW-1185">Reference proteome</keyword>
<protein>
    <submittedName>
        <fullName evidence="2">Uncharacterized protein</fullName>
    </submittedName>
</protein>
<dbReference type="AlphaFoldDB" id="A0A8K0T1B4"/>
<keyword evidence="1" id="KW-0812">Transmembrane</keyword>
<dbReference type="PANTHER" id="PTHR35895:SF1">
    <property type="entry name" value="LIPID-BINDING SERUM GLYCOPROTEIN C-TERMINAL DOMAIN-CONTAINING PROTEIN"/>
    <property type="match status" value="1"/>
</dbReference>
<evidence type="ECO:0000313" key="3">
    <source>
        <dbReference type="Proteomes" id="UP000813444"/>
    </source>
</evidence>
<comment type="caution">
    <text evidence="2">The sequence shown here is derived from an EMBL/GenBank/DDBJ whole genome shotgun (WGS) entry which is preliminary data.</text>
</comment>
<evidence type="ECO:0000313" key="2">
    <source>
        <dbReference type="EMBL" id="KAH7328684.1"/>
    </source>
</evidence>
<name>A0A8K0T1B4_9HYPO</name>
<keyword evidence="1" id="KW-1133">Transmembrane helix</keyword>
<gene>
    <name evidence="2" type="ORF">B0I35DRAFT_24302</name>
</gene>
<organism evidence="2 3">
    <name type="scientific">Stachybotrys elegans</name>
    <dbReference type="NCBI Taxonomy" id="80388"/>
    <lineage>
        <taxon>Eukaryota</taxon>
        <taxon>Fungi</taxon>
        <taxon>Dikarya</taxon>
        <taxon>Ascomycota</taxon>
        <taxon>Pezizomycotina</taxon>
        <taxon>Sordariomycetes</taxon>
        <taxon>Hypocreomycetidae</taxon>
        <taxon>Hypocreales</taxon>
        <taxon>Stachybotryaceae</taxon>
        <taxon>Stachybotrys</taxon>
    </lineage>
</organism>
<reference evidence="2" key="1">
    <citation type="journal article" date="2021" name="Nat. Commun.">
        <title>Genetic determinants of endophytism in the Arabidopsis root mycobiome.</title>
        <authorList>
            <person name="Mesny F."/>
            <person name="Miyauchi S."/>
            <person name="Thiergart T."/>
            <person name="Pickel B."/>
            <person name="Atanasova L."/>
            <person name="Karlsson M."/>
            <person name="Huettel B."/>
            <person name="Barry K.W."/>
            <person name="Haridas S."/>
            <person name="Chen C."/>
            <person name="Bauer D."/>
            <person name="Andreopoulos W."/>
            <person name="Pangilinan J."/>
            <person name="LaButti K."/>
            <person name="Riley R."/>
            <person name="Lipzen A."/>
            <person name="Clum A."/>
            <person name="Drula E."/>
            <person name="Henrissat B."/>
            <person name="Kohler A."/>
            <person name="Grigoriev I.V."/>
            <person name="Martin F.M."/>
            <person name="Hacquard S."/>
        </authorList>
    </citation>
    <scope>NUCLEOTIDE SEQUENCE</scope>
    <source>
        <strain evidence="2">MPI-CAGE-CH-0235</strain>
    </source>
</reference>
<dbReference type="OrthoDB" id="10039566at2759"/>
<dbReference type="Proteomes" id="UP000813444">
    <property type="component" value="Unassembled WGS sequence"/>
</dbReference>
<feature type="transmembrane region" description="Helical" evidence="1">
    <location>
        <begin position="38"/>
        <end position="62"/>
    </location>
</feature>
<dbReference type="InterPro" id="IPR046368">
    <property type="entry name" value="Tag1"/>
</dbReference>
<dbReference type="EMBL" id="JAGPNK010000001">
    <property type="protein sequence ID" value="KAH7328684.1"/>
    <property type="molecule type" value="Genomic_DNA"/>
</dbReference>
<dbReference type="PANTHER" id="PTHR35895">
    <property type="entry name" value="CHROMOSOME 16, WHOLE GENOME SHOTGUN SEQUENCE"/>
    <property type="match status" value="1"/>
</dbReference>
<dbReference type="InterPro" id="IPR022185">
    <property type="entry name" value="DUF3712"/>
</dbReference>
<dbReference type="GO" id="GO:0000329">
    <property type="term" value="C:fungal-type vacuole membrane"/>
    <property type="evidence" value="ECO:0007669"/>
    <property type="project" value="InterPro"/>
</dbReference>
<accession>A0A8K0T1B4</accession>
<evidence type="ECO:0000256" key="1">
    <source>
        <dbReference type="SAM" id="Phobius"/>
    </source>
</evidence>
<proteinExistence type="predicted"/>
<dbReference type="Pfam" id="PF12505">
    <property type="entry name" value="DUF3712"/>
    <property type="match status" value="1"/>
</dbReference>
<sequence>MNNTAAPASDKHDYDLKEEMRLAQTSKRKTCMRHCKRFWWIYLIAFVCIVVLVVCLVIFVAVPNIAQDKINDAELEVVSIAVSQTQSESYTLEINSIIHSDGSTSATIDPFDGVIYLEDLEPHTPFVRVHFPQTSAAERQEITLREDVHIEDMDAFTTFTTWVVNNETLRLTVEGKTRVKTSGLSRKYDVDFKKTVEVAGFNKLRGAEIVEEESRISLAAQEGEPNFRGVAVIPNPSVISLDIGNVTFSNSVGATAVGSLSIDDLQLLPGNNTVNVSAVMDQITLIGLASSPEFCEDGTLPFTLRGDTVVNHGQSLSYFADALASADITVNVDVATLAQESLNITLSCPGEGGGLDLPSLLGGLLGQG</sequence>
<keyword evidence="1" id="KW-0472">Membrane</keyword>